<dbReference type="Pfam" id="PF13519">
    <property type="entry name" value="VWA_2"/>
    <property type="match status" value="1"/>
</dbReference>
<comment type="caution">
    <text evidence="2">The sequence shown here is derived from an EMBL/GenBank/DDBJ whole genome shotgun (WGS) entry which is preliminary data.</text>
</comment>
<dbReference type="CDD" id="cd00198">
    <property type="entry name" value="vWFA"/>
    <property type="match status" value="1"/>
</dbReference>
<dbReference type="InterPro" id="IPR027417">
    <property type="entry name" value="P-loop_NTPase"/>
</dbReference>
<dbReference type="InterPro" id="IPR036465">
    <property type="entry name" value="vWFA_dom_sf"/>
</dbReference>
<proteinExistence type="predicted"/>
<dbReference type="PROSITE" id="PS50234">
    <property type="entry name" value="VWFA"/>
    <property type="match status" value="1"/>
</dbReference>
<dbReference type="InterPro" id="IPR002035">
    <property type="entry name" value="VWF_A"/>
</dbReference>
<dbReference type="Gene3D" id="3.40.50.410">
    <property type="entry name" value="von Willebrand factor, type A domain"/>
    <property type="match status" value="1"/>
</dbReference>
<evidence type="ECO:0000313" key="3">
    <source>
        <dbReference type="Proteomes" id="UP001175227"/>
    </source>
</evidence>
<reference evidence="2" key="1">
    <citation type="submission" date="2023-06" db="EMBL/GenBank/DDBJ databases">
        <authorList>
            <consortium name="Lawrence Berkeley National Laboratory"/>
            <person name="Ahrendt S."/>
            <person name="Sahu N."/>
            <person name="Indic B."/>
            <person name="Wong-Bajracharya J."/>
            <person name="Merenyi Z."/>
            <person name="Ke H.-M."/>
            <person name="Monk M."/>
            <person name="Kocsube S."/>
            <person name="Drula E."/>
            <person name="Lipzen A."/>
            <person name="Balint B."/>
            <person name="Henrissat B."/>
            <person name="Andreopoulos B."/>
            <person name="Martin F.M."/>
            <person name="Harder C.B."/>
            <person name="Rigling D."/>
            <person name="Ford K.L."/>
            <person name="Foster G.D."/>
            <person name="Pangilinan J."/>
            <person name="Papanicolaou A."/>
            <person name="Barry K."/>
            <person name="LaButti K."/>
            <person name="Viragh M."/>
            <person name="Koriabine M."/>
            <person name="Yan M."/>
            <person name="Riley R."/>
            <person name="Champramary S."/>
            <person name="Plett K.L."/>
            <person name="Tsai I.J."/>
            <person name="Slot J."/>
            <person name="Sipos G."/>
            <person name="Plett J."/>
            <person name="Nagy L.G."/>
            <person name="Grigoriev I.V."/>
        </authorList>
    </citation>
    <scope>NUCLEOTIDE SEQUENCE</scope>
    <source>
        <strain evidence="2">ICMP 16352</strain>
    </source>
</reference>
<organism evidence="2 3">
    <name type="scientific">Armillaria novae-zelandiae</name>
    <dbReference type="NCBI Taxonomy" id="153914"/>
    <lineage>
        <taxon>Eukaryota</taxon>
        <taxon>Fungi</taxon>
        <taxon>Dikarya</taxon>
        <taxon>Basidiomycota</taxon>
        <taxon>Agaricomycotina</taxon>
        <taxon>Agaricomycetes</taxon>
        <taxon>Agaricomycetidae</taxon>
        <taxon>Agaricales</taxon>
        <taxon>Marasmiineae</taxon>
        <taxon>Physalacriaceae</taxon>
        <taxon>Armillaria</taxon>
    </lineage>
</organism>
<name>A0AA39PR87_9AGAR</name>
<keyword evidence="3" id="KW-1185">Reference proteome</keyword>
<dbReference type="SUPFAM" id="SSF53300">
    <property type="entry name" value="vWA-like"/>
    <property type="match status" value="1"/>
</dbReference>
<feature type="domain" description="VWFA" evidence="1">
    <location>
        <begin position="1750"/>
        <end position="1955"/>
    </location>
</feature>
<accession>A0AA39PR87</accession>
<dbReference type="Gene3D" id="3.40.50.300">
    <property type="entry name" value="P-loop containing nucleotide triphosphate hydrolases"/>
    <property type="match status" value="1"/>
</dbReference>
<dbReference type="Proteomes" id="UP001175227">
    <property type="component" value="Unassembled WGS sequence"/>
</dbReference>
<dbReference type="SMART" id="SM00327">
    <property type="entry name" value="VWA"/>
    <property type="match status" value="1"/>
</dbReference>
<evidence type="ECO:0000259" key="1">
    <source>
        <dbReference type="PROSITE" id="PS50234"/>
    </source>
</evidence>
<protein>
    <recommendedName>
        <fullName evidence="1">VWFA domain-containing protein</fullName>
    </recommendedName>
</protein>
<dbReference type="EMBL" id="JAUEPR010000002">
    <property type="protein sequence ID" value="KAK0489055.1"/>
    <property type="molecule type" value="Genomic_DNA"/>
</dbReference>
<gene>
    <name evidence="2" type="ORF">IW261DRAFT_1414469</name>
</gene>
<sequence>MDPLPVPPNIFPETDTTQRCRTPDSMDIDETEVTPRRTQDRMNTDLVDEIPGMYRLLDLISEPGSGGLDSLKLFANDKSPGAYVSLTKVDFNVLDRFAIKPVGVYGSKEEIIRFISTLTAVTPPLVQRLLRPQSTLGPSLRSGLYVLNSSTSEQLFVIYWPEDSTWNDNAVSAMRRNRITFMRYLTKVCDQLLCMISSKQAASLVWKETSEDSSMDLDDDTDRLFTFEVHKTNEQEENVAMRPGFKVTSTHIACVVPDDEPLEASLFHPRMLNGEAHQAFFTVKYKPSEQRKEHINKQRYNSIRLRTLLTRSSTSAGPICLNPNLTNKEIEILIEHGLDQHYSRACGSWKSRAQEIESSIQHFTQGEMAKVKALDESTECDLAMLRLAIVESVLTRFPTLDMEVICPTATCSDEETLRLHGKSTIHAMFCLQIELPSFKQELQNSIGHKELASISSQSFTSEKSKILVATRMVMESKNPSDEQRRELIDNVMSSEGSGDTICLTPKSQSLFSSLASFWSGSGNSIKVKDFLAKKQMDRTDAQFLSCLNETLGQEPLLQKAITNVIKLAERHFQKQIDRVVEKLVHQAKQARTKACRTQIGRDAQSQRNTRLRDSQKQFIDDIKAQNQSEGNLPGSLIIDNVEVVPKRLEYTVHALSLSEDHRHHIQMDSSFVPTPQHRIHSSVKPPLQPSSELQNISLPMLDNAVQHNRHKKLLHKDKLGENFVIAFDETKRMLVLCASKGWGSAVNLAPWPATLPLNSLPRAVYSSPDGACLLLAYTREDQTILQAYHWNSFGSSHEITLQLPPGFANDCILSSFVNRNCIHLISLDEHSQSCSSVILDITKKITEFQFKEKGGNRASHVEGSQGSTRHNSLIECFSDVWTRFPVVAAIQHSIGGGNGVQAPKALTFATDRDFDNFGPHFSDMVQSFELRTRKPTNDVLRQYPSSLVTKEDTWPVSQFPLGAWLVNLFCLIPIHIAITRENRFLPLKDGVVSVEWEKSLLGAEVGKITDSVSLGWYESIFQSYMAKKPVRVVSSMEGVWLSVTPTDDALIVALDFEGVHSLERSTQEDTLLVLFNTAISNMVLFRNNFALSRDITGLFQSFQSSSTVLDPAANPSLFQSTLVIVIKDVTDIDKAEIVKEFSTKFQVLTHPAAGEFLFTLKTLMAKLKANDWGAMSQSLVAHRAQRLLAMLPNALVYGYTEIEPETESLKNFDTNILIDGEDSDARFFLDLSGKPSAERELTLKRLRSLWQDKFNRQEIPDSDWADALEQYLQRLADARINRVQAWIESNLSRFTATHATITDLNRAFDNAQVDLRSSVALCRMKCSSCNLLCVGSRRHDPDMPHDCQTSHQCTKPCEFMDEHSDGLKPCGFPAAHTGKHICTVDTHLCGQPCRLYGKIGCLSECTKMVNHQDDHMCSARNHACGQAFRLNEIQPCQLENVRANNVLKLMKSTYATIVCAQFPVSFANVCAPTPTIYTDWTCKRYISAGKNILALLYVGPTEVVRLTQLLNLSKRRSPAGMKHLSIQSIHKSQKGSLAQFLFQQADSNTRGLTSIAQIQTLSTFVNRGHVQQEHETSHGSMSKTRWAVDGPAGTSIEINGHRFGTEDDGAPMMCNLVCQDMGRHAHVDYCRADAQAVATCGSAEIQHVGERLRPNPDQPKDFITHSLFWRRSDPYSRDDKNNFAKCFSDAMCPGPEHVGNAANPAQPSYCILPLFHPPETSNQRVGLGYLSNDGHVFSCKNPAVLQQAFHVIFVIDRSGSMDATDRRPLQNTPVTANIQPLYAFWMSRQAAVTTNRQTRVANRRDSYSVVLFDHELVRGVTNDFTSSPEDLLNGLLQHRARGGTNYDRALTDAKNVMTANWSPERVPVVIFLSDGECSVQDESVQDLCRAAIALGKPLSLHTVSFGPRNSVLRRMTQIALGIQNNAPPDPNAPAAARIESSYAEALDSVRLAETFLGIAESLRKPRGSLLH</sequence>
<evidence type="ECO:0000313" key="2">
    <source>
        <dbReference type="EMBL" id="KAK0489055.1"/>
    </source>
</evidence>